<dbReference type="InterPro" id="IPR001584">
    <property type="entry name" value="Integrase_cat-core"/>
</dbReference>
<dbReference type="PANTHER" id="PTHR45835:SF101">
    <property type="entry name" value="NUCLEOTIDYLTRANSFERASE, RIBONUCLEASE H"/>
    <property type="match status" value="1"/>
</dbReference>
<dbReference type="Gene3D" id="3.30.420.10">
    <property type="entry name" value="Ribonuclease H-like superfamily/Ribonuclease H"/>
    <property type="match status" value="1"/>
</dbReference>
<keyword evidence="2" id="KW-0378">Hydrolase</keyword>
<sequence>MPCRLLGACGACTGRSDRCGTWTVEFHVKAEHQRPSRLLEQPEFPIWKWENITMDLITKLPRTKKGHDAIWVVVDRLTKSAHFLPIREDFSADKLAQIYVDEIVARHGVPLNIISDRDARFTSHFWRTMQSAMGSQLNLSTAYHPQTDGQSERTIQTLEDMLRACVIDFGGSWDSHLPLIEFSYNNSYHSNINMAPFEALYGRKCRSPVCWNEIGEAQLTGPALILETTDKVKKVPEEPATDLPAVMMVVVVRRGYSTRGGGGGGDFNSF</sequence>
<reference evidence="2" key="2">
    <citation type="submission" date="2020-06" db="EMBL/GenBank/DDBJ databases">
        <title>Helianthus annuus Genome sequencing and assembly Release 2.</title>
        <authorList>
            <person name="Gouzy J."/>
            <person name="Langlade N."/>
            <person name="Munos S."/>
        </authorList>
    </citation>
    <scope>NUCLEOTIDE SEQUENCE</scope>
    <source>
        <tissue evidence="2">Leaves</tissue>
    </source>
</reference>
<evidence type="ECO:0000313" key="3">
    <source>
        <dbReference type="Proteomes" id="UP000215914"/>
    </source>
</evidence>
<keyword evidence="2" id="KW-0548">Nucleotidyltransferase</keyword>
<dbReference type="GO" id="GO:0004523">
    <property type="term" value="F:RNA-DNA hybrid ribonuclease activity"/>
    <property type="evidence" value="ECO:0007669"/>
    <property type="project" value="UniProtKB-EC"/>
</dbReference>
<dbReference type="PANTHER" id="PTHR45835">
    <property type="entry name" value="YALI0A06105P"/>
    <property type="match status" value="1"/>
</dbReference>
<dbReference type="InterPro" id="IPR036397">
    <property type="entry name" value="RNaseH_sf"/>
</dbReference>
<evidence type="ECO:0000259" key="1">
    <source>
        <dbReference type="PROSITE" id="PS50994"/>
    </source>
</evidence>
<dbReference type="PROSITE" id="PS50994">
    <property type="entry name" value="INTEGRASE"/>
    <property type="match status" value="1"/>
</dbReference>
<feature type="domain" description="Integrase catalytic" evidence="1">
    <location>
        <begin position="41"/>
        <end position="204"/>
    </location>
</feature>
<dbReference type="GO" id="GO:0016779">
    <property type="term" value="F:nucleotidyltransferase activity"/>
    <property type="evidence" value="ECO:0007669"/>
    <property type="project" value="UniProtKB-KW"/>
</dbReference>
<dbReference type="Gramene" id="mRNA:HanXRQr2_Chr09g0361901">
    <property type="protein sequence ID" value="mRNA:HanXRQr2_Chr09g0361901"/>
    <property type="gene ID" value="HanXRQr2_Chr09g0361901"/>
</dbReference>
<dbReference type="EMBL" id="MNCJ02000324">
    <property type="protein sequence ID" value="KAF5788676.1"/>
    <property type="molecule type" value="Genomic_DNA"/>
</dbReference>
<comment type="caution">
    <text evidence="2">The sequence shown here is derived from an EMBL/GenBank/DDBJ whole genome shotgun (WGS) entry which is preliminary data.</text>
</comment>
<dbReference type="SUPFAM" id="SSF53098">
    <property type="entry name" value="Ribonuclease H-like"/>
    <property type="match status" value="1"/>
</dbReference>
<dbReference type="EC" id="3.1.26.4" evidence="2"/>
<name>A0A9K3N616_HELAN</name>
<dbReference type="InterPro" id="IPR012337">
    <property type="entry name" value="RNaseH-like_sf"/>
</dbReference>
<accession>A0A9K3N616</accession>
<dbReference type="AlphaFoldDB" id="A0A9K3N616"/>
<keyword evidence="2" id="KW-0808">Transferase</keyword>
<dbReference type="GO" id="GO:0015074">
    <property type="term" value="P:DNA integration"/>
    <property type="evidence" value="ECO:0007669"/>
    <property type="project" value="InterPro"/>
</dbReference>
<evidence type="ECO:0000313" key="2">
    <source>
        <dbReference type="EMBL" id="KAF5788676.1"/>
    </source>
</evidence>
<dbReference type="FunFam" id="3.30.420.10:FF:000032">
    <property type="entry name" value="Retrovirus-related Pol polyprotein from transposon 297-like Protein"/>
    <property type="match status" value="1"/>
</dbReference>
<gene>
    <name evidence="2" type="ORF">HanXRQr2_Chr09g0361901</name>
</gene>
<keyword evidence="3" id="KW-1185">Reference proteome</keyword>
<organism evidence="2 3">
    <name type="scientific">Helianthus annuus</name>
    <name type="common">Common sunflower</name>
    <dbReference type="NCBI Taxonomy" id="4232"/>
    <lineage>
        <taxon>Eukaryota</taxon>
        <taxon>Viridiplantae</taxon>
        <taxon>Streptophyta</taxon>
        <taxon>Embryophyta</taxon>
        <taxon>Tracheophyta</taxon>
        <taxon>Spermatophyta</taxon>
        <taxon>Magnoliopsida</taxon>
        <taxon>eudicotyledons</taxon>
        <taxon>Gunneridae</taxon>
        <taxon>Pentapetalae</taxon>
        <taxon>asterids</taxon>
        <taxon>campanulids</taxon>
        <taxon>Asterales</taxon>
        <taxon>Asteraceae</taxon>
        <taxon>Asteroideae</taxon>
        <taxon>Heliantheae alliance</taxon>
        <taxon>Heliantheae</taxon>
        <taxon>Helianthus</taxon>
    </lineage>
</organism>
<reference evidence="2" key="1">
    <citation type="journal article" date="2017" name="Nature">
        <title>The sunflower genome provides insights into oil metabolism, flowering and Asterid evolution.</title>
        <authorList>
            <person name="Badouin H."/>
            <person name="Gouzy J."/>
            <person name="Grassa C.J."/>
            <person name="Murat F."/>
            <person name="Staton S.E."/>
            <person name="Cottret L."/>
            <person name="Lelandais-Briere C."/>
            <person name="Owens G.L."/>
            <person name="Carrere S."/>
            <person name="Mayjonade B."/>
            <person name="Legrand L."/>
            <person name="Gill N."/>
            <person name="Kane N.C."/>
            <person name="Bowers J.E."/>
            <person name="Hubner S."/>
            <person name="Bellec A."/>
            <person name="Berard A."/>
            <person name="Berges H."/>
            <person name="Blanchet N."/>
            <person name="Boniface M.C."/>
            <person name="Brunel D."/>
            <person name="Catrice O."/>
            <person name="Chaidir N."/>
            <person name="Claudel C."/>
            <person name="Donnadieu C."/>
            <person name="Faraut T."/>
            <person name="Fievet G."/>
            <person name="Helmstetter N."/>
            <person name="King M."/>
            <person name="Knapp S.J."/>
            <person name="Lai Z."/>
            <person name="Le Paslier M.C."/>
            <person name="Lippi Y."/>
            <person name="Lorenzon L."/>
            <person name="Mandel J.R."/>
            <person name="Marage G."/>
            <person name="Marchand G."/>
            <person name="Marquand E."/>
            <person name="Bret-Mestries E."/>
            <person name="Morien E."/>
            <person name="Nambeesan S."/>
            <person name="Nguyen T."/>
            <person name="Pegot-Espagnet P."/>
            <person name="Pouilly N."/>
            <person name="Raftis F."/>
            <person name="Sallet E."/>
            <person name="Schiex T."/>
            <person name="Thomas J."/>
            <person name="Vandecasteele C."/>
            <person name="Vares D."/>
            <person name="Vear F."/>
            <person name="Vautrin S."/>
            <person name="Crespi M."/>
            <person name="Mangin B."/>
            <person name="Burke J.M."/>
            <person name="Salse J."/>
            <person name="Munos S."/>
            <person name="Vincourt P."/>
            <person name="Rieseberg L.H."/>
            <person name="Langlade N.B."/>
        </authorList>
    </citation>
    <scope>NUCLEOTIDE SEQUENCE</scope>
    <source>
        <tissue evidence="2">Leaves</tissue>
    </source>
</reference>
<dbReference type="Proteomes" id="UP000215914">
    <property type="component" value="Unassembled WGS sequence"/>
</dbReference>
<proteinExistence type="predicted"/>
<dbReference type="GO" id="GO:0003676">
    <property type="term" value="F:nucleic acid binding"/>
    <property type="evidence" value="ECO:0007669"/>
    <property type="project" value="InterPro"/>
</dbReference>
<protein>
    <submittedName>
        <fullName evidence="2">Nucleotidyltransferase, Ribonuclease H</fullName>
        <ecNumber evidence="2">2.7.7.-</ecNumber>
        <ecNumber evidence="2">3.1.26.4</ecNumber>
    </submittedName>
</protein>
<dbReference type="EC" id="2.7.7.-" evidence="2"/>